<evidence type="ECO:0000313" key="2">
    <source>
        <dbReference type="EMBL" id="SDJ97648.1"/>
    </source>
</evidence>
<feature type="compositionally biased region" description="Polar residues" evidence="1">
    <location>
        <begin position="53"/>
        <end position="62"/>
    </location>
</feature>
<dbReference type="EMBL" id="FNFT01000002">
    <property type="protein sequence ID" value="SDJ97648.1"/>
    <property type="molecule type" value="Genomic_DNA"/>
</dbReference>
<proteinExistence type="predicted"/>
<dbReference type="InterPro" id="IPR036374">
    <property type="entry name" value="OxRdtase_Mopterin-bd_sf"/>
</dbReference>
<evidence type="ECO:0008006" key="4">
    <source>
        <dbReference type="Google" id="ProtNLM"/>
    </source>
</evidence>
<evidence type="ECO:0000313" key="3">
    <source>
        <dbReference type="Proteomes" id="UP000326500"/>
    </source>
</evidence>
<name>A0A1G8Y493_9EURY</name>
<accession>A0A1G8Y493</accession>
<organism evidence="2 3">
    <name type="scientific">Methanoculleus thermophilus</name>
    <dbReference type="NCBI Taxonomy" id="2200"/>
    <lineage>
        <taxon>Archaea</taxon>
        <taxon>Methanobacteriati</taxon>
        <taxon>Methanobacteriota</taxon>
        <taxon>Stenosarchaea group</taxon>
        <taxon>Methanomicrobia</taxon>
        <taxon>Methanomicrobiales</taxon>
        <taxon>Methanomicrobiaceae</taxon>
        <taxon>Methanoculleus</taxon>
    </lineage>
</organism>
<dbReference type="AlphaFoldDB" id="A0A1G8Y493"/>
<dbReference type="SUPFAM" id="SSF56524">
    <property type="entry name" value="Oxidoreductase molybdopterin-binding domain"/>
    <property type="match status" value="1"/>
</dbReference>
<gene>
    <name evidence="2" type="ORF">SAMN04488571_102215</name>
</gene>
<sequence length="918" mass="99161">MKRTGKSVQYILFVLVICSLLVLPAAGEAFPPGNVAPGESTVNDTVTPEVTAMETPQATPTEESVDPPVEEPTGTPTEEPVDAPTESLSAAPTLFSTTGTEPEVLFDGTVTLPRGAFVLTAYNSGKSYAVMNPTPLGVLHAIAESEGWVYNVTDKKYAEMRIFLLDGIESYQKGSEEWFCYVNGVLNDGIADNTSALNVVELSDGDVVTFYYGSGSNPDTATAIINATVEIDEDDWTLALIGVRNVVLPRSDYEETISSMSSHRATGPDHKSNTWEGMPLRYIIGAIDDWNYGMSSAAFNSALAAAGYDITLISIDGRETTFNSSIGIDNNNFILGYKVNGAVLDPSDAQWPLRLVGSGVNSDLSAKGVVAIRIGVEAGSTPPPPNGGTTEIRVVKYASDGVTIVNETTITYQEMMERFPIIGGDDGVRLRFQGPTFDPNDLWNPDEDKNPGKVDNVVRGTAIRYLCDLVGGVPEGGEVCLIASDGYEVKMNYTNLYEPLDRQGEPIVAWWANGKYVPEYKEGMRLFFNSPDGVFGADDMRACLAEPYWHYYDHAGVHYPSAAGCSNQKVATIEIHEAPREDWNLILTGAINVTITRSYFEQGKACAMAGHGATWIDGDDVWSGMPLWLLCGYVDDANSHDYGTECFNETLADAGYNVTVIDYGPDGIKGTDDDFSATFHSSFVKRNNNIIVADELNGAPLPKDGDKPPWPLKLVGSALTSNKQKVGSIDEIVLEGVPIIAEPPTADAVISLEPGWNFVSTPKRLADGSNTFAIFFDTVDTAGNSILIYDALEQKWDDVASTDVFRPLDGVWVYSNEACTVPLIFASGEPGLPPTKALSKGWNAIGFTDTVPESAANTLLSLGDHWTTLIGYDAKVQQYGVSIIRGADGRHGDERMMQPMQGYWIYMTEADTLAGISA</sequence>
<feature type="region of interest" description="Disordered" evidence="1">
    <location>
        <begin position="53"/>
        <end position="86"/>
    </location>
</feature>
<keyword evidence="3" id="KW-1185">Reference proteome</keyword>
<dbReference type="Proteomes" id="UP000326500">
    <property type="component" value="Unassembled WGS sequence"/>
</dbReference>
<dbReference type="STRING" id="2200.GCA_001571405_00443"/>
<reference evidence="2 3" key="1">
    <citation type="submission" date="2016-10" db="EMBL/GenBank/DDBJ databases">
        <authorList>
            <person name="Varghese N."/>
            <person name="Submissions S."/>
        </authorList>
    </citation>
    <scope>NUCLEOTIDE SEQUENCE [LARGE SCALE GENOMIC DNA]</scope>
    <source>
        <strain evidence="2 3">DSM 2373</strain>
    </source>
</reference>
<evidence type="ECO:0000256" key="1">
    <source>
        <dbReference type="SAM" id="MobiDB-lite"/>
    </source>
</evidence>
<protein>
    <recommendedName>
        <fullName evidence="4">DUF4430 domain-containing protein</fullName>
    </recommendedName>
</protein>